<gene>
    <name evidence="1" type="ORF">GCM10010136_34470</name>
</gene>
<comment type="caution">
    <text evidence="1">The sequence shown here is derived from an EMBL/GenBank/DDBJ whole genome shotgun (WGS) entry which is preliminary data.</text>
</comment>
<keyword evidence="2" id="KW-1185">Reference proteome</keyword>
<dbReference type="AlphaFoldDB" id="A0A8J3GIF5"/>
<reference evidence="1" key="1">
    <citation type="journal article" date="2014" name="Int. J. Syst. Evol. Microbiol.">
        <title>Complete genome sequence of Corynebacterium casei LMG S-19264T (=DSM 44701T), isolated from a smear-ripened cheese.</title>
        <authorList>
            <consortium name="US DOE Joint Genome Institute (JGI-PGF)"/>
            <person name="Walter F."/>
            <person name="Albersmeier A."/>
            <person name="Kalinowski J."/>
            <person name="Ruckert C."/>
        </authorList>
    </citation>
    <scope>NUCLEOTIDE SEQUENCE</scope>
    <source>
        <strain evidence="1">KCTC 42097</strain>
    </source>
</reference>
<reference evidence="1" key="2">
    <citation type="submission" date="2020-09" db="EMBL/GenBank/DDBJ databases">
        <authorList>
            <person name="Sun Q."/>
            <person name="Kim S."/>
        </authorList>
    </citation>
    <scope>NUCLEOTIDE SEQUENCE</scope>
    <source>
        <strain evidence="1">KCTC 42097</strain>
    </source>
</reference>
<name>A0A8J3GIF5_9HYPH</name>
<dbReference type="Proteomes" id="UP000641137">
    <property type="component" value="Unassembled WGS sequence"/>
</dbReference>
<proteinExistence type="predicted"/>
<sequence>MLIKAVELGEKIMLATDSSTFAEDVTATLRQRYPEKKFLCVNQKSKPEPEVEEFTNKPKKMVKKYDGLIYSPSISSGVSIEQKHFAQPKSSSLALTRFAHDAKPIRKKLSVRLSRHCWPLPA</sequence>
<dbReference type="RefSeq" id="WP_189492985.1">
    <property type="nucleotide sequence ID" value="NZ_BMZO01000013.1"/>
</dbReference>
<organism evidence="1 2">
    <name type="scientific">Limoniibacter endophyticus</name>
    <dbReference type="NCBI Taxonomy" id="1565040"/>
    <lineage>
        <taxon>Bacteria</taxon>
        <taxon>Pseudomonadati</taxon>
        <taxon>Pseudomonadota</taxon>
        <taxon>Alphaproteobacteria</taxon>
        <taxon>Hyphomicrobiales</taxon>
        <taxon>Bartonellaceae</taxon>
        <taxon>Limoniibacter</taxon>
    </lineage>
</organism>
<accession>A0A8J3GIF5</accession>
<evidence type="ECO:0000313" key="1">
    <source>
        <dbReference type="EMBL" id="GHC81089.1"/>
    </source>
</evidence>
<dbReference type="EMBL" id="BMZO01000013">
    <property type="protein sequence ID" value="GHC81089.1"/>
    <property type="molecule type" value="Genomic_DNA"/>
</dbReference>
<protein>
    <submittedName>
        <fullName evidence="1">Uncharacterized protein</fullName>
    </submittedName>
</protein>
<evidence type="ECO:0000313" key="2">
    <source>
        <dbReference type="Proteomes" id="UP000641137"/>
    </source>
</evidence>